<organism evidence="1 2">
    <name type="scientific">Amblyomma americanum</name>
    <name type="common">Lone star tick</name>
    <dbReference type="NCBI Taxonomy" id="6943"/>
    <lineage>
        <taxon>Eukaryota</taxon>
        <taxon>Metazoa</taxon>
        <taxon>Ecdysozoa</taxon>
        <taxon>Arthropoda</taxon>
        <taxon>Chelicerata</taxon>
        <taxon>Arachnida</taxon>
        <taxon>Acari</taxon>
        <taxon>Parasitiformes</taxon>
        <taxon>Ixodida</taxon>
        <taxon>Ixodoidea</taxon>
        <taxon>Ixodidae</taxon>
        <taxon>Amblyomminae</taxon>
        <taxon>Amblyomma</taxon>
    </lineage>
</organism>
<comment type="caution">
    <text evidence="1">The sequence shown here is derived from an EMBL/GenBank/DDBJ whole genome shotgun (WGS) entry which is preliminary data.</text>
</comment>
<sequence length="95" mass="10784">MSGITAETVTLNNARNHFLCNEDGVITAYVPEKIDVNEHCAIFSFTRPGHGQKQCEMYVWHDTVSWTTPISCLRELDVVCEGLPKYQLYSSSCPW</sequence>
<reference evidence="1 2" key="1">
    <citation type="journal article" date="2023" name="Arcadia Sci">
        <title>De novo assembly of a long-read Amblyomma americanum tick genome.</title>
        <authorList>
            <person name="Chou S."/>
            <person name="Poskanzer K.E."/>
            <person name="Rollins M."/>
            <person name="Thuy-Boun P.S."/>
        </authorList>
    </citation>
    <scope>NUCLEOTIDE SEQUENCE [LARGE SCALE GENOMIC DNA]</scope>
    <source>
        <strain evidence="1">F_SG_1</strain>
        <tissue evidence="1">Salivary glands</tissue>
    </source>
</reference>
<dbReference type="Gene3D" id="2.40.128.20">
    <property type="match status" value="1"/>
</dbReference>
<protein>
    <submittedName>
        <fullName evidence="1">Uncharacterized protein</fullName>
    </submittedName>
</protein>
<accession>A0AAQ4D924</accession>
<dbReference type="AlphaFoldDB" id="A0AAQ4D924"/>
<name>A0AAQ4D924_AMBAM</name>
<gene>
    <name evidence="1" type="ORF">V5799_003403</name>
</gene>
<dbReference type="InterPro" id="IPR012674">
    <property type="entry name" value="Calycin"/>
</dbReference>
<keyword evidence="2" id="KW-1185">Reference proteome</keyword>
<dbReference type="EMBL" id="JARKHS020033546">
    <property type="protein sequence ID" value="KAK8758964.1"/>
    <property type="molecule type" value="Genomic_DNA"/>
</dbReference>
<evidence type="ECO:0000313" key="1">
    <source>
        <dbReference type="EMBL" id="KAK8758964.1"/>
    </source>
</evidence>
<dbReference type="Proteomes" id="UP001321473">
    <property type="component" value="Unassembled WGS sequence"/>
</dbReference>
<evidence type="ECO:0000313" key="2">
    <source>
        <dbReference type="Proteomes" id="UP001321473"/>
    </source>
</evidence>
<proteinExistence type="predicted"/>